<comment type="similarity">
    <text evidence="2">Belongs to the VgrG protein family.</text>
</comment>
<reference evidence="6 7" key="1">
    <citation type="submission" date="2018-07" db="EMBL/GenBank/DDBJ databases">
        <title>Rhodosalinus sp. strain E84T genomic sequence and assembly.</title>
        <authorList>
            <person name="Liu Z.-W."/>
            <person name="Lu D.-C."/>
        </authorList>
    </citation>
    <scope>NUCLEOTIDE SEQUENCE [LARGE SCALE GENOMIC DNA]</scope>
    <source>
        <strain evidence="6 7">E84</strain>
    </source>
</reference>
<dbReference type="InterPro" id="IPR006531">
    <property type="entry name" value="Gp5/Vgr_OB"/>
</dbReference>
<dbReference type="InterPro" id="IPR054030">
    <property type="entry name" value="Gp5_Vgr_C"/>
</dbReference>
<evidence type="ECO:0000313" key="7">
    <source>
        <dbReference type="Proteomes" id="UP000253370"/>
    </source>
</evidence>
<organism evidence="6 7">
    <name type="scientific">Rhodosalinus halophilus</name>
    <dbReference type="NCBI Taxonomy" id="2259333"/>
    <lineage>
        <taxon>Bacteria</taxon>
        <taxon>Pseudomonadati</taxon>
        <taxon>Pseudomonadota</taxon>
        <taxon>Alphaproteobacteria</taxon>
        <taxon>Rhodobacterales</taxon>
        <taxon>Paracoccaceae</taxon>
        <taxon>Rhodosalinus</taxon>
    </lineage>
</organism>
<dbReference type="GO" id="GO:0005576">
    <property type="term" value="C:extracellular region"/>
    <property type="evidence" value="ECO:0007669"/>
    <property type="project" value="UniProtKB-SubCell"/>
</dbReference>
<dbReference type="Pfam" id="PF22178">
    <property type="entry name" value="Gp5_trimer_C"/>
    <property type="match status" value="1"/>
</dbReference>
<dbReference type="InterPro" id="IPR037026">
    <property type="entry name" value="Vgr_OB-fold_dom_sf"/>
</dbReference>
<comment type="caution">
    <text evidence="6">The sequence shown here is derived from an EMBL/GenBank/DDBJ whole genome shotgun (WGS) entry which is preliminary data.</text>
</comment>
<proteinExistence type="inferred from homology"/>
<evidence type="ECO:0000313" key="6">
    <source>
        <dbReference type="EMBL" id="RBI87374.1"/>
    </source>
</evidence>
<dbReference type="InterPro" id="IPR006533">
    <property type="entry name" value="T6SS_Vgr_RhsGE"/>
</dbReference>
<keyword evidence="3" id="KW-0964">Secreted</keyword>
<dbReference type="PANTHER" id="PTHR32305">
    <property type="match status" value="1"/>
</dbReference>
<dbReference type="PANTHER" id="PTHR32305:SF15">
    <property type="entry name" value="PROTEIN RHSA-RELATED"/>
    <property type="match status" value="1"/>
</dbReference>
<accession>A0A365UEK3</accession>
<feature type="domain" description="Gp5/Type VI secretion system Vgr protein OB-fold" evidence="4">
    <location>
        <begin position="405"/>
        <end position="473"/>
    </location>
</feature>
<dbReference type="Gene3D" id="2.30.110.50">
    <property type="match status" value="1"/>
</dbReference>
<dbReference type="AlphaFoldDB" id="A0A365UEK3"/>
<dbReference type="EMBL" id="QNTQ01000001">
    <property type="protein sequence ID" value="RBI87374.1"/>
    <property type="molecule type" value="Genomic_DNA"/>
</dbReference>
<feature type="domain" description="Gp5/Type VI secretion system Vgr C-terminal trimerisation" evidence="5">
    <location>
        <begin position="490"/>
        <end position="605"/>
    </location>
</feature>
<dbReference type="NCBIfam" id="TIGR03361">
    <property type="entry name" value="VI_Rhs_Vgr"/>
    <property type="match status" value="1"/>
</dbReference>
<dbReference type="InterPro" id="IPR050708">
    <property type="entry name" value="T6SS_VgrG/RHS"/>
</dbReference>
<dbReference type="Pfam" id="PF05954">
    <property type="entry name" value="Phage_GPD"/>
    <property type="match status" value="1"/>
</dbReference>
<dbReference type="Proteomes" id="UP000253370">
    <property type="component" value="Unassembled WGS sequence"/>
</dbReference>
<dbReference type="InterPro" id="IPR017847">
    <property type="entry name" value="T6SS_RhsGE_Vgr_subset"/>
</dbReference>
<gene>
    <name evidence="6" type="ORF">DRV85_00075</name>
</gene>
<evidence type="ECO:0000259" key="5">
    <source>
        <dbReference type="Pfam" id="PF22178"/>
    </source>
</evidence>
<dbReference type="SUPFAM" id="SSF69255">
    <property type="entry name" value="gp5 N-terminal domain-like"/>
    <property type="match status" value="1"/>
</dbReference>
<dbReference type="Gene3D" id="4.10.220.110">
    <property type="match status" value="1"/>
</dbReference>
<name>A0A365UEK3_9RHOB</name>
<dbReference type="NCBIfam" id="TIGR01646">
    <property type="entry name" value="vgr_GE"/>
    <property type="match status" value="1"/>
</dbReference>
<dbReference type="OrthoDB" id="9762420at2"/>
<evidence type="ECO:0000256" key="2">
    <source>
        <dbReference type="ARBA" id="ARBA00005558"/>
    </source>
</evidence>
<sequence>MADLVPQNFPVRLEGDVSQHKIVPIGAVVRECLGRPGGAELEFVTDQADLDMNALLGKSMHLVLDTPDGTTRAFRGFCVEVFLIDAHPGELMHYGATLRPWPWFLGRTTDCRIFQEMTAVDIIKAVLADAGVPAQDRLGGSYRTREYCTQYRETALDFIHRLMEEEGIYYYMDSDGAEEQMILCDAATAHPQIDGESTLRFVPLDADGSLRVQFEHLFHWAVRRRVRSGRVVLDDYNYESSTVDLVAKSEIATGDHPHAGYELYDYPGRYGIADDGDHYARVRMEAEAAAHRNWHGRSNAPHIVTGRLFKIEESPDPADDGAEFMVTEATHHVLQDLGQLPVEELLPGMARRLGLASSEEDPYHVSFLAMRADTTYRRPATTPLPRVAGVQTAVVTGPSGEEIYTDNQGRIRLQFHWDRLGKTDENSTRWVRVMTPSAGAGWGMIHIPRIGQEVVVQYEEGDPDRPLVVGMVYNDAKKQPYGLPDEKNLSGFKSRSTKGGTKENYNELVFDDTKDAEQVRLHAERDYLQVVENDATIEVGFLDKDPGDMSLTVHRNLKEIVKTGDHTFRVETGSQDLFVKTDKSEKIEGKSDCVVTGNVTETVEQGNVTRTVQSGDVKHEVQMGNVEEELQMGNYSQKLALGKATHEAMQSIELKVGTSSVKIDQSGVTIKGIMIRIEADAMLQAKGTMTDIKGNAMVIIKGGVTLIN</sequence>
<evidence type="ECO:0000256" key="3">
    <source>
        <dbReference type="ARBA" id="ARBA00022525"/>
    </source>
</evidence>
<comment type="subcellular location">
    <subcellularLocation>
        <location evidence="1">Secreted</location>
    </subcellularLocation>
</comment>
<dbReference type="Gene3D" id="3.55.50.10">
    <property type="entry name" value="Baseplate protein-like domains"/>
    <property type="match status" value="1"/>
</dbReference>
<keyword evidence="7" id="KW-1185">Reference proteome</keyword>
<dbReference type="SUPFAM" id="SSF69279">
    <property type="entry name" value="Phage tail proteins"/>
    <property type="match status" value="2"/>
</dbReference>
<dbReference type="RefSeq" id="WP_113287398.1">
    <property type="nucleotide sequence ID" value="NZ_QNTQ01000001.1"/>
</dbReference>
<evidence type="ECO:0000256" key="1">
    <source>
        <dbReference type="ARBA" id="ARBA00004613"/>
    </source>
</evidence>
<dbReference type="SUPFAM" id="SSF69349">
    <property type="entry name" value="Phage fibre proteins"/>
    <property type="match status" value="1"/>
</dbReference>
<dbReference type="Gene3D" id="2.40.50.230">
    <property type="entry name" value="Gp5 N-terminal domain"/>
    <property type="match status" value="1"/>
</dbReference>
<protein>
    <submittedName>
        <fullName evidence="6">Type VI secretion system tip protein VgrG</fullName>
    </submittedName>
</protein>
<dbReference type="Pfam" id="PF04717">
    <property type="entry name" value="Phage_base_V"/>
    <property type="match status" value="1"/>
</dbReference>
<evidence type="ECO:0000259" key="4">
    <source>
        <dbReference type="Pfam" id="PF04717"/>
    </source>
</evidence>